<proteinExistence type="predicted"/>
<organism evidence="2 3">
    <name type="scientific">Elysia crispata</name>
    <name type="common">lettuce slug</name>
    <dbReference type="NCBI Taxonomy" id="231223"/>
    <lineage>
        <taxon>Eukaryota</taxon>
        <taxon>Metazoa</taxon>
        <taxon>Spiralia</taxon>
        <taxon>Lophotrochozoa</taxon>
        <taxon>Mollusca</taxon>
        <taxon>Gastropoda</taxon>
        <taxon>Heterobranchia</taxon>
        <taxon>Euthyneura</taxon>
        <taxon>Panpulmonata</taxon>
        <taxon>Sacoglossa</taxon>
        <taxon>Placobranchoidea</taxon>
        <taxon>Plakobranchidae</taxon>
        <taxon>Elysia</taxon>
    </lineage>
</organism>
<evidence type="ECO:0000313" key="3">
    <source>
        <dbReference type="Proteomes" id="UP001283361"/>
    </source>
</evidence>
<feature type="region of interest" description="Disordered" evidence="1">
    <location>
        <begin position="200"/>
        <end position="223"/>
    </location>
</feature>
<feature type="region of interest" description="Disordered" evidence="1">
    <location>
        <begin position="119"/>
        <end position="183"/>
    </location>
</feature>
<gene>
    <name evidence="2" type="ORF">RRG08_063485</name>
</gene>
<feature type="compositionally biased region" description="Low complexity" evidence="1">
    <location>
        <begin position="136"/>
        <end position="153"/>
    </location>
</feature>
<comment type="caution">
    <text evidence="2">The sequence shown here is derived from an EMBL/GenBank/DDBJ whole genome shotgun (WGS) entry which is preliminary data.</text>
</comment>
<protein>
    <submittedName>
        <fullName evidence="2">Uncharacterized protein</fullName>
    </submittedName>
</protein>
<dbReference type="Proteomes" id="UP001283361">
    <property type="component" value="Unassembled WGS sequence"/>
</dbReference>
<feature type="non-terminal residue" evidence="2">
    <location>
        <position position="1"/>
    </location>
</feature>
<sequence length="350" mass="38721">GKVDNFKTFYTGEHRVTRTTKTGKRNTTNDVIKVCVLPEHATRLGLNTWLTNLLSIPIARKQVGSRSFEPIQMFGVGGADIQGEINWFGRRLKHSLSLSRCPGAWGAWRSGRAPALRPGHHWTMDTPMWNRRTDTPTDPSCPTPSSGTSSDPTLELVADRQPKTSIRNSRRTKRPSPIEQGECHNFSIQLVHDLQPLARKVSTGSREVHSSRPRHGRRGGLTRGLCEGLKSEMHGNIPRLTTPDQAQPRKGYMLSTRNCGRIGLNLPTKGANLRSSLQEAYNTVHLATYTKNPANQAFSRTTKTVVSTGGAWDTLTSRLASVLLKIKKLILPEKNSLAVTPGGLQNRSEK</sequence>
<name>A0AAE1DTF3_9GAST</name>
<feature type="compositionally biased region" description="Basic residues" evidence="1">
    <location>
        <begin position="211"/>
        <end position="220"/>
    </location>
</feature>
<evidence type="ECO:0000256" key="1">
    <source>
        <dbReference type="SAM" id="MobiDB-lite"/>
    </source>
</evidence>
<accession>A0AAE1DTF3</accession>
<evidence type="ECO:0000313" key="2">
    <source>
        <dbReference type="EMBL" id="KAK3782042.1"/>
    </source>
</evidence>
<keyword evidence="3" id="KW-1185">Reference proteome</keyword>
<feature type="region of interest" description="Disordered" evidence="1">
    <location>
        <begin position="231"/>
        <end position="250"/>
    </location>
</feature>
<dbReference type="EMBL" id="JAWDGP010002546">
    <property type="protein sequence ID" value="KAK3782042.1"/>
    <property type="molecule type" value="Genomic_DNA"/>
</dbReference>
<reference evidence="2" key="1">
    <citation type="journal article" date="2023" name="G3 (Bethesda)">
        <title>A reference genome for the long-term kleptoplast-retaining sea slug Elysia crispata morphotype clarki.</title>
        <authorList>
            <person name="Eastman K.E."/>
            <person name="Pendleton A.L."/>
            <person name="Shaikh M.A."/>
            <person name="Suttiyut T."/>
            <person name="Ogas R."/>
            <person name="Tomko P."/>
            <person name="Gavelis G."/>
            <person name="Widhalm J.R."/>
            <person name="Wisecaver J.H."/>
        </authorList>
    </citation>
    <scope>NUCLEOTIDE SEQUENCE</scope>
    <source>
        <strain evidence="2">ECLA1</strain>
    </source>
</reference>
<dbReference type="AlphaFoldDB" id="A0AAE1DTF3"/>